<sequence>MVVNCNLIEFQSCLNRFGCNSLVTKPNESAQSSPVWHVIARRCDLQVRGVQGYTNCTKCETGGKECRTRPSKRGRPAANVAPLTPPVTEPNLTNSCTQVNRHNSIPDHLAVNQPSSGPPGARLGNDGRLLDFPRDLLQRSSISPRHVEQGRTQDSDNIGWSLRNDPSPGQVPPDPQGRPMQAMTNDSPATQRTEDHSEHNDSYPIGHIFLPELQTNARAQERLIAERMPEVPNLPDPDLQQTFAETYWEYCYPWCPVLDRQTLSQELARSPLLVNALAVVGSHIKPPMIPHDGPAGYYERARTRFYDDEEADVMTSLKAISLFYWWSPRPPTILHRHSSWWWTSVVIRHCQQLGVHREPAQNHPLRQQIDLSLRRRIWWTAFARERLTALCQSKPCVIDPEDCTLSEPTLEDFSQDTDKTKAEVFIYWVRLCAIIGKIAKYLARSSDAGSSAFPASLARDLISWVQSLPPHLQLPIGSNRTTRFNRDVHQLHLPYLAVIIIIHLQRSSPSQPLPQAYPPAILAASCMARIMRDILSRGGTRFLMAITGWYCGTAFIALLQALRIEGLAKSANEDLDILTLAVDQLRIMWPTAAVFHSGFGRLRPSATAPDFDSQRAPGPDLGMGDGTVYMEMAGGIDWTAYFPFATTETSGIAGRLLVPHTEELFFDDDAFADAMLQFQDLFEPCDTLEMNLFM</sequence>
<dbReference type="InterPro" id="IPR007219">
    <property type="entry name" value="XnlR_reg_dom"/>
</dbReference>
<dbReference type="SMART" id="SM00906">
    <property type="entry name" value="Fungal_trans"/>
    <property type="match status" value="1"/>
</dbReference>
<evidence type="ECO:0000256" key="3">
    <source>
        <dbReference type="ARBA" id="ARBA00023125"/>
    </source>
</evidence>
<feature type="compositionally biased region" description="Polar residues" evidence="6">
    <location>
        <begin position="182"/>
        <end position="191"/>
    </location>
</feature>
<keyword evidence="2" id="KW-0805">Transcription regulation</keyword>
<keyword evidence="1" id="KW-0862">Zinc</keyword>
<evidence type="ECO:0000313" key="9">
    <source>
        <dbReference type="Proteomes" id="UP001153461"/>
    </source>
</evidence>
<keyword evidence="5" id="KW-0539">Nucleus</keyword>
<dbReference type="CDD" id="cd12148">
    <property type="entry name" value="fungal_TF_MHR"/>
    <property type="match status" value="1"/>
</dbReference>
<gene>
    <name evidence="8" type="ORF">PNAL_LOCUS515</name>
</gene>
<keyword evidence="4" id="KW-0804">Transcription</keyword>
<dbReference type="InterPro" id="IPR052073">
    <property type="entry name" value="Amide_Lactam_Regulators"/>
</dbReference>
<evidence type="ECO:0000256" key="2">
    <source>
        <dbReference type="ARBA" id="ARBA00023015"/>
    </source>
</evidence>
<dbReference type="PANTHER" id="PTHR47171:SF5">
    <property type="entry name" value="ZN(II)2CYS6 TRANSCRIPTION FACTOR (EUROFUNG)"/>
    <property type="match status" value="1"/>
</dbReference>
<organism evidence="8 9">
    <name type="scientific">Penicillium nalgiovense</name>
    <dbReference type="NCBI Taxonomy" id="60175"/>
    <lineage>
        <taxon>Eukaryota</taxon>
        <taxon>Fungi</taxon>
        <taxon>Dikarya</taxon>
        <taxon>Ascomycota</taxon>
        <taxon>Pezizomycotina</taxon>
        <taxon>Eurotiomycetes</taxon>
        <taxon>Eurotiomycetidae</taxon>
        <taxon>Eurotiales</taxon>
        <taxon>Aspergillaceae</taxon>
        <taxon>Penicillium</taxon>
    </lineage>
</organism>
<evidence type="ECO:0000256" key="5">
    <source>
        <dbReference type="ARBA" id="ARBA00023242"/>
    </source>
</evidence>
<evidence type="ECO:0000313" key="8">
    <source>
        <dbReference type="EMBL" id="CAG7951929.1"/>
    </source>
</evidence>
<keyword evidence="3" id="KW-0238">DNA-binding</keyword>
<feature type="compositionally biased region" description="Basic and acidic residues" evidence="6">
    <location>
        <begin position="145"/>
        <end position="154"/>
    </location>
</feature>
<dbReference type="EMBL" id="CAJVNV010000013">
    <property type="protein sequence ID" value="CAG7951929.1"/>
    <property type="molecule type" value="Genomic_DNA"/>
</dbReference>
<comment type="caution">
    <text evidence="8">The sequence shown here is derived from an EMBL/GenBank/DDBJ whole genome shotgun (WGS) entry which is preliminary data.</text>
</comment>
<dbReference type="OrthoDB" id="1727884at2759"/>
<accession>A0A9W4HAX2</accession>
<dbReference type="Pfam" id="PF04082">
    <property type="entry name" value="Fungal_trans"/>
    <property type="match status" value="1"/>
</dbReference>
<evidence type="ECO:0000259" key="7">
    <source>
        <dbReference type="SMART" id="SM00906"/>
    </source>
</evidence>
<dbReference type="GO" id="GO:0006351">
    <property type="term" value="P:DNA-templated transcription"/>
    <property type="evidence" value="ECO:0007669"/>
    <property type="project" value="InterPro"/>
</dbReference>
<dbReference type="GO" id="GO:0003677">
    <property type="term" value="F:DNA binding"/>
    <property type="evidence" value="ECO:0007669"/>
    <property type="project" value="UniProtKB-KW"/>
</dbReference>
<dbReference type="GO" id="GO:0008270">
    <property type="term" value="F:zinc ion binding"/>
    <property type="evidence" value="ECO:0007669"/>
    <property type="project" value="InterPro"/>
</dbReference>
<reference evidence="8" key="1">
    <citation type="submission" date="2021-07" db="EMBL/GenBank/DDBJ databases">
        <authorList>
            <person name="Branca A.L. A."/>
        </authorList>
    </citation>
    <scope>NUCLEOTIDE SEQUENCE</scope>
</reference>
<feature type="compositionally biased region" description="Polar residues" evidence="6">
    <location>
        <begin position="90"/>
        <end position="103"/>
    </location>
</feature>
<evidence type="ECO:0000256" key="4">
    <source>
        <dbReference type="ARBA" id="ARBA00023163"/>
    </source>
</evidence>
<feature type="domain" description="Xylanolytic transcriptional activator regulatory" evidence="7">
    <location>
        <begin position="339"/>
        <end position="414"/>
    </location>
</feature>
<dbReference type="PANTHER" id="PTHR47171">
    <property type="entry name" value="FARA-RELATED"/>
    <property type="match status" value="1"/>
</dbReference>
<dbReference type="AlphaFoldDB" id="A0A9W4HAX2"/>
<evidence type="ECO:0000256" key="6">
    <source>
        <dbReference type="SAM" id="MobiDB-lite"/>
    </source>
</evidence>
<evidence type="ECO:0000256" key="1">
    <source>
        <dbReference type="ARBA" id="ARBA00022833"/>
    </source>
</evidence>
<dbReference type="Proteomes" id="UP001153461">
    <property type="component" value="Unassembled WGS sequence"/>
</dbReference>
<protein>
    <recommendedName>
        <fullName evidence="7">Xylanolytic transcriptional activator regulatory domain-containing protein</fullName>
    </recommendedName>
</protein>
<name>A0A9W4HAX2_PENNA</name>
<feature type="region of interest" description="Disordered" evidence="6">
    <location>
        <begin position="64"/>
        <end position="199"/>
    </location>
</feature>
<feature type="compositionally biased region" description="Basic and acidic residues" evidence="6">
    <location>
        <begin position="128"/>
        <end position="137"/>
    </location>
</feature>
<proteinExistence type="predicted"/>